<sequence length="125" mass="14118">MRSQASSSHRLTAAISILDNASGVKFKNIDTQGDTTPNPNMRCTSGCWSLWLMFQTTIKFKLTNCSTTSKTLSLEDDDDEMLLFSSDIWDCYQAVRDDSQLTTQRKDSTVHLHGQYKLLTQLCRG</sequence>
<reference evidence="1" key="3">
    <citation type="submission" date="2023-05" db="EMBL/GenBank/DDBJ databases">
        <authorList>
            <person name="Smith C.H."/>
        </authorList>
    </citation>
    <scope>NUCLEOTIDE SEQUENCE</scope>
    <source>
        <strain evidence="1">CHS0354</strain>
        <tissue evidence="1">Mantle</tissue>
    </source>
</reference>
<dbReference type="Proteomes" id="UP001195483">
    <property type="component" value="Unassembled WGS sequence"/>
</dbReference>
<reference evidence="1" key="1">
    <citation type="journal article" date="2021" name="Genome Biol. Evol.">
        <title>A High-Quality Reference Genome for a Parasitic Bivalve with Doubly Uniparental Inheritance (Bivalvia: Unionida).</title>
        <authorList>
            <person name="Smith C.H."/>
        </authorList>
    </citation>
    <scope>NUCLEOTIDE SEQUENCE</scope>
    <source>
        <strain evidence="1">CHS0354</strain>
    </source>
</reference>
<name>A0AAE0W036_9BIVA</name>
<evidence type="ECO:0000313" key="1">
    <source>
        <dbReference type="EMBL" id="KAK3595365.1"/>
    </source>
</evidence>
<gene>
    <name evidence="1" type="ORF">CHS0354_008788</name>
</gene>
<protein>
    <submittedName>
        <fullName evidence="1">Uncharacterized protein</fullName>
    </submittedName>
</protein>
<dbReference type="AlphaFoldDB" id="A0AAE0W036"/>
<comment type="caution">
    <text evidence="1">The sequence shown here is derived from an EMBL/GenBank/DDBJ whole genome shotgun (WGS) entry which is preliminary data.</text>
</comment>
<evidence type="ECO:0000313" key="2">
    <source>
        <dbReference type="Proteomes" id="UP001195483"/>
    </source>
</evidence>
<accession>A0AAE0W036</accession>
<reference evidence="1" key="2">
    <citation type="journal article" date="2021" name="Genome Biol. Evol.">
        <title>Developing a high-quality reference genome for a parasitic bivalve with doubly uniparental inheritance (Bivalvia: Unionida).</title>
        <authorList>
            <person name="Smith C.H."/>
        </authorList>
    </citation>
    <scope>NUCLEOTIDE SEQUENCE</scope>
    <source>
        <strain evidence="1">CHS0354</strain>
        <tissue evidence="1">Mantle</tissue>
    </source>
</reference>
<keyword evidence="2" id="KW-1185">Reference proteome</keyword>
<organism evidence="1 2">
    <name type="scientific">Potamilus streckersoni</name>
    <dbReference type="NCBI Taxonomy" id="2493646"/>
    <lineage>
        <taxon>Eukaryota</taxon>
        <taxon>Metazoa</taxon>
        <taxon>Spiralia</taxon>
        <taxon>Lophotrochozoa</taxon>
        <taxon>Mollusca</taxon>
        <taxon>Bivalvia</taxon>
        <taxon>Autobranchia</taxon>
        <taxon>Heteroconchia</taxon>
        <taxon>Palaeoheterodonta</taxon>
        <taxon>Unionida</taxon>
        <taxon>Unionoidea</taxon>
        <taxon>Unionidae</taxon>
        <taxon>Ambleminae</taxon>
        <taxon>Lampsilini</taxon>
        <taxon>Potamilus</taxon>
    </lineage>
</organism>
<proteinExistence type="predicted"/>
<dbReference type="EMBL" id="JAEAOA010000576">
    <property type="protein sequence ID" value="KAK3595365.1"/>
    <property type="molecule type" value="Genomic_DNA"/>
</dbReference>